<dbReference type="PANTHER" id="PTHR35107">
    <property type="entry name" value="EXPRESSED PROTEIN"/>
    <property type="match status" value="1"/>
</dbReference>
<name>A0A8J5LWW7_ZINOF</name>
<evidence type="ECO:0000256" key="1">
    <source>
        <dbReference type="SAM" id="Phobius"/>
    </source>
</evidence>
<dbReference type="OrthoDB" id="769005at2759"/>
<evidence type="ECO:0000313" key="4">
    <source>
        <dbReference type="Proteomes" id="UP000734854"/>
    </source>
</evidence>
<protein>
    <recommendedName>
        <fullName evidence="5">Transmembrane protein</fullName>
    </recommendedName>
</protein>
<proteinExistence type="predicted"/>
<gene>
    <name evidence="3" type="ORF">ZIOFF_003762</name>
</gene>
<organism evidence="3 4">
    <name type="scientific">Zingiber officinale</name>
    <name type="common">Ginger</name>
    <name type="synonym">Amomum zingiber</name>
    <dbReference type="NCBI Taxonomy" id="94328"/>
    <lineage>
        <taxon>Eukaryota</taxon>
        <taxon>Viridiplantae</taxon>
        <taxon>Streptophyta</taxon>
        <taxon>Embryophyta</taxon>
        <taxon>Tracheophyta</taxon>
        <taxon>Spermatophyta</taxon>
        <taxon>Magnoliopsida</taxon>
        <taxon>Liliopsida</taxon>
        <taxon>Zingiberales</taxon>
        <taxon>Zingiberaceae</taxon>
        <taxon>Zingiber</taxon>
    </lineage>
</organism>
<dbReference type="Proteomes" id="UP000734854">
    <property type="component" value="Unassembled WGS sequence"/>
</dbReference>
<keyword evidence="4" id="KW-1185">Reference proteome</keyword>
<evidence type="ECO:0000256" key="2">
    <source>
        <dbReference type="SAM" id="SignalP"/>
    </source>
</evidence>
<accession>A0A8J5LWW7</accession>
<keyword evidence="1" id="KW-0472">Membrane</keyword>
<dbReference type="EMBL" id="JACMSC010000001">
    <property type="protein sequence ID" value="KAG6538638.1"/>
    <property type="molecule type" value="Genomic_DNA"/>
</dbReference>
<feature type="transmembrane region" description="Helical" evidence="1">
    <location>
        <begin position="108"/>
        <end position="133"/>
    </location>
</feature>
<feature type="chain" id="PRO_5035153886" description="Transmembrane protein" evidence="2">
    <location>
        <begin position="26"/>
        <end position="181"/>
    </location>
</feature>
<evidence type="ECO:0000313" key="3">
    <source>
        <dbReference type="EMBL" id="KAG6538638.1"/>
    </source>
</evidence>
<dbReference type="PANTHER" id="PTHR35107:SF2">
    <property type="entry name" value="EXPRESSED PROTEIN"/>
    <property type="match status" value="1"/>
</dbReference>
<dbReference type="AlphaFoldDB" id="A0A8J5LWW7"/>
<keyword evidence="2" id="KW-0732">Signal</keyword>
<keyword evidence="1" id="KW-0812">Transmembrane</keyword>
<evidence type="ECO:0008006" key="5">
    <source>
        <dbReference type="Google" id="ProtNLM"/>
    </source>
</evidence>
<feature type="signal peptide" evidence="2">
    <location>
        <begin position="1"/>
        <end position="25"/>
    </location>
</feature>
<reference evidence="3 4" key="1">
    <citation type="submission" date="2020-08" db="EMBL/GenBank/DDBJ databases">
        <title>Plant Genome Project.</title>
        <authorList>
            <person name="Zhang R.-G."/>
        </authorList>
    </citation>
    <scope>NUCLEOTIDE SEQUENCE [LARGE SCALE GENOMIC DNA]</scope>
    <source>
        <tissue evidence="3">Rhizome</tissue>
    </source>
</reference>
<sequence length="181" mass="19627">MASFAGGAASLLFSVFFLLAASASARPGVPFHPFNAHIVTYTISTTGDHHVSRSVSILRIITPARTFDADPHSAMNRRPEFLSSSREVARPDPAAFGFSSLRERAKDILVVVIGLLFGVGCGALTAATMYLAWSLVTYRYEIFGSDAYSDEEEEMDESPKKAGYAKIPATDISVKEGYEHN</sequence>
<keyword evidence="1" id="KW-1133">Transmembrane helix</keyword>
<comment type="caution">
    <text evidence="3">The sequence shown here is derived from an EMBL/GenBank/DDBJ whole genome shotgun (WGS) entry which is preliminary data.</text>
</comment>